<organism evidence="1 2">
    <name type="scientific">Scutellospora calospora</name>
    <dbReference type="NCBI Taxonomy" id="85575"/>
    <lineage>
        <taxon>Eukaryota</taxon>
        <taxon>Fungi</taxon>
        <taxon>Fungi incertae sedis</taxon>
        <taxon>Mucoromycota</taxon>
        <taxon>Glomeromycotina</taxon>
        <taxon>Glomeromycetes</taxon>
        <taxon>Diversisporales</taxon>
        <taxon>Gigasporaceae</taxon>
        <taxon>Scutellospora</taxon>
    </lineage>
</organism>
<dbReference type="Proteomes" id="UP000789860">
    <property type="component" value="Unassembled WGS sequence"/>
</dbReference>
<reference evidence="1" key="1">
    <citation type="submission" date="2021-06" db="EMBL/GenBank/DDBJ databases">
        <authorList>
            <person name="Kallberg Y."/>
            <person name="Tangrot J."/>
            <person name="Rosling A."/>
        </authorList>
    </citation>
    <scope>NUCLEOTIDE SEQUENCE</scope>
    <source>
        <strain evidence="1">AU212A</strain>
    </source>
</reference>
<feature type="non-terminal residue" evidence="1">
    <location>
        <position position="1"/>
    </location>
</feature>
<comment type="caution">
    <text evidence="1">The sequence shown here is derived from an EMBL/GenBank/DDBJ whole genome shotgun (WGS) entry which is preliminary data.</text>
</comment>
<name>A0ACA9KV36_9GLOM</name>
<proteinExistence type="predicted"/>
<keyword evidence="2" id="KW-1185">Reference proteome</keyword>
<sequence length="102" mass="11734">SAKPLPPVKTAPATKSRPFKLETNARGEKYQQRLRQELVKMKRRDKENHRFHAKPAPKPKFPLTQTKKQSKPLTEPVFYQALRNASSETKLEGLVNTSRVIL</sequence>
<evidence type="ECO:0000313" key="1">
    <source>
        <dbReference type="EMBL" id="CAG8494862.1"/>
    </source>
</evidence>
<dbReference type="EMBL" id="CAJVPM010002930">
    <property type="protein sequence ID" value="CAG8494862.1"/>
    <property type="molecule type" value="Genomic_DNA"/>
</dbReference>
<gene>
    <name evidence="1" type="ORF">SCALOS_LOCUS2987</name>
</gene>
<protein>
    <submittedName>
        <fullName evidence="1">114_t:CDS:1</fullName>
    </submittedName>
</protein>
<evidence type="ECO:0000313" key="2">
    <source>
        <dbReference type="Proteomes" id="UP000789860"/>
    </source>
</evidence>
<accession>A0ACA9KV36</accession>